<dbReference type="Gene3D" id="3.30.450.30">
    <property type="entry name" value="Dynein light chain 2a, cytoplasmic"/>
    <property type="match status" value="1"/>
</dbReference>
<reference evidence="7" key="1">
    <citation type="journal article" date="2023" name="Mol. Biol. Evol.">
        <title>Third-Generation Sequencing Reveals the Adaptive Role of the Epigenome in Three Deep-Sea Polychaetes.</title>
        <authorList>
            <person name="Perez M."/>
            <person name="Aroh O."/>
            <person name="Sun Y."/>
            <person name="Lan Y."/>
            <person name="Juniper S.K."/>
            <person name="Young C.R."/>
            <person name="Angers B."/>
            <person name="Qian P.Y."/>
        </authorList>
    </citation>
    <scope>NUCLEOTIDE SEQUENCE</scope>
    <source>
        <strain evidence="7">P08H-3</strain>
    </source>
</reference>
<dbReference type="EMBL" id="JAODUP010000545">
    <property type="protein sequence ID" value="KAK2147608.1"/>
    <property type="molecule type" value="Genomic_DNA"/>
</dbReference>
<keyword evidence="5" id="KW-0458">Lysosome</keyword>
<dbReference type="Pfam" id="PF16672">
    <property type="entry name" value="LAMTOR5"/>
    <property type="match status" value="1"/>
</dbReference>
<evidence type="ECO:0000256" key="6">
    <source>
        <dbReference type="ARBA" id="ARBA00032692"/>
    </source>
</evidence>
<evidence type="ECO:0000256" key="4">
    <source>
        <dbReference type="ARBA" id="ARBA00022490"/>
    </source>
</evidence>
<keyword evidence="4" id="KW-0963">Cytoplasm</keyword>
<dbReference type="InterPro" id="IPR024135">
    <property type="entry name" value="LAMTOR5"/>
</dbReference>
<comment type="caution">
    <text evidence="7">The sequence shown here is derived from an EMBL/GenBank/DDBJ whole genome shotgun (WGS) entry which is preliminary data.</text>
</comment>
<evidence type="ECO:0000313" key="8">
    <source>
        <dbReference type="Proteomes" id="UP001208570"/>
    </source>
</evidence>
<dbReference type="GO" id="GO:0005085">
    <property type="term" value="F:guanyl-nucleotide exchange factor activity"/>
    <property type="evidence" value="ECO:0007669"/>
    <property type="project" value="TreeGrafter"/>
</dbReference>
<proteinExistence type="inferred from homology"/>
<dbReference type="PANTHER" id="PTHR13342:SF2">
    <property type="entry name" value="RAGULATOR COMPLEX PROTEIN LAMTOR5"/>
    <property type="match status" value="1"/>
</dbReference>
<gene>
    <name evidence="7" type="ORF">LSH36_545g04086</name>
</gene>
<dbReference type="GO" id="GO:0071986">
    <property type="term" value="C:Ragulator complex"/>
    <property type="evidence" value="ECO:0007669"/>
    <property type="project" value="InterPro"/>
</dbReference>
<evidence type="ECO:0000256" key="3">
    <source>
        <dbReference type="ARBA" id="ARBA00007795"/>
    </source>
</evidence>
<organism evidence="7 8">
    <name type="scientific">Paralvinella palmiformis</name>
    <dbReference type="NCBI Taxonomy" id="53620"/>
    <lineage>
        <taxon>Eukaryota</taxon>
        <taxon>Metazoa</taxon>
        <taxon>Spiralia</taxon>
        <taxon>Lophotrochozoa</taxon>
        <taxon>Annelida</taxon>
        <taxon>Polychaeta</taxon>
        <taxon>Sedentaria</taxon>
        <taxon>Canalipalpata</taxon>
        <taxon>Terebellida</taxon>
        <taxon>Terebelliformia</taxon>
        <taxon>Alvinellidae</taxon>
        <taxon>Paralvinella</taxon>
    </lineage>
</organism>
<comment type="similarity">
    <text evidence="3">Belongs to the LAMTOR5 family.</text>
</comment>
<name>A0AAD9MXC1_9ANNE</name>
<dbReference type="FunFam" id="3.30.450.30:FF:000005">
    <property type="entry name" value="Ragulator complex protein LAMTOR5 homolog"/>
    <property type="match status" value="1"/>
</dbReference>
<dbReference type="PANTHER" id="PTHR13342">
    <property type="entry name" value="RAGULATOR COMPLEX PROTEIN LAMTOR5"/>
    <property type="match status" value="1"/>
</dbReference>
<evidence type="ECO:0000256" key="1">
    <source>
        <dbReference type="ARBA" id="ARBA00004371"/>
    </source>
</evidence>
<evidence type="ECO:0000256" key="5">
    <source>
        <dbReference type="ARBA" id="ARBA00023228"/>
    </source>
</evidence>
<dbReference type="AlphaFoldDB" id="A0AAD9MXC1"/>
<evidence type="ECO:0000313" key="7">
    <source>
        <dbReference type="EMBL" id="KAK2147608.1"/>
    </source>
</evidence>
<dbReference type="GO" id="GO:1904263">
    <property type="term" value="P:positive regulation of TORC1 signaling"/>
    <property type="evidence" value="ECO:0007669"/>
    <property type="project" value="TreeGrafter"/>
</dbReference>
<dbReference type="GO" id="GO:0071230">
    <property type="term" value="P:cellular response to amino acid stimulus"/>
    <property type="evidence" value="ECO:0007669"/>
    <property type="project" value="TreeGrafter"/>
</dbReference>
<sequence length="92" mass="9625">MMEKSIEKLMDEIMTNPGVNGVVCTDAQGLVVAAQGVGRKSTGGQMTGVLDLARDLHPDVKDEPIVCIESDAGSLLLKSCDGITIGIHKTNS</sequence>
<accession>A0AAD9MXC1</accession>
<dbReference type="Proteomes" id="UP001208570">
    <property type="component" value="Unassembled WGS sequence"/>
</dbReference>
<keyword evidence="8" id="KW-1185">Reference proteome</keyword>
<dbReference type="GO" id="GO:0005764">
    <property type="term" value="C:lysosome"/>
    <property type="evidence" value="ECO:0007669"/>
    <property type="project" value="UniProtKB-SubCell"/>
</dbReference>
<evidence type="ECO:0000256" key="2">
    <source>
        <dbReference type="ARBA" id="ARBA00004496"/>
    </source>
</evidence>
<protein>
    <recommendedName>
        <fullName evidence="6">Late endosomal/lysosomal adaptor and MAPK and MTOR activator 5</fullName>
    </recommendedName>
</protein>
<comment type="subcellular location">
    <subcellularLocation>
        <location evidence="2">Cytoplasm</location>
    </subcellularLocation>
    <subcellularLocation>
        <location evidence="1">Lysosome</location>
    </subcellularLocation>
</comment>
<dbReference type="PRINTS" id="PR02092">
    <property type="entry name" value="HEPBVIRUSXIP"/>
</dbReference>
<dbReference type="GO" id="GO:0043066">
    <property type="term" value="P:negative regulation of apoptotic process"/>
    <property type="evidence" value="ECO:0007669"/>
    <property type="project" value="InterPro"/>
</dbReference>